<dbReference type="OrthoDB" id="3462402at2759"/>
<evidence type="ECO:0000313" key="7">
    <source>
        <dbReference type="EMBL" id="KIN06786.1"/>
    </source>
</evidence>
<evidence type="ECO:0000259" key="6">
    <source>
        <dbReference type="SMART" id="SM00906"/>
    </source>
</evidence>
<dbReference type="InParanoid" id="A0A0C3HEX6"/>
<keyword evidence="4" id="KW-0804">Transcription</keyword>
<keyword evidence="2" id="KW-0479">Metal-binding</keyword>
<dbReference type="EMBL" id="KN832870">
    <property type="protein sequence ID" value="KIN06786.1"/>
    <property type="molecule type" value="Genomic_DNA"/>
</dbReference>
<name>A0A0C3HEX6_OIDMZ</name>
<dbReference type="PANTHER" id="PTHR47338:SF5">
    <property type="entry name" value="ZN(II)2CYS6 TRANSCRIPTION FACTOR (EUROFUNG)"/>
    <property type="match status" value="1"/>
</dbReference>
<dbReference type="PANTHER" id="PTHR47338">
    <property type="entry name" value="ZN(II)2CYS6 TRANSCRIPTION FACTOR (EUROFUNG)-RELATED"/>
    <property type="match status" value="1"/>
</dbReference>
<keyword evidence="3" id="KW-0805">Transcription regulation</keyword>
<dbReference type="SMART" id="SM00906">
    <property type="entry name" value="Fungal_trans"/>
    <property type="match status" value="1"/>
</dbReference>
<organism evidence="7 8">
    <name type="scientific">Oidiodendron maius (strain Zn)</name>
    <dbReference type="NCBI Taxonomy" id="913774"/>
    <lineage>
        <taxon>Eukaryota</taxon>
        <taxon>Fungi</taxon>
        <taxon>Dikarya</taxon>
        <taxon>Ascomycota</taxon>
        <taxon>Pezizomycotina</taxon>
        <taxon>Leotiomycetes</taxon>
        <taxon>Leotiomycetes incertae sedis</taxon>
        <taxon>Myxotrichaceae</taxon>
        <taxon>Oidiodendron</taxon>
    </lineage>
</organism>
<sequence>MFALSARFSSSSYFGDLPPKARARVFGCKAKALYTEILQQSKVEQSSLSLLQGCILLSFYQLTSLPTTESWLLVGTCCRLAIDLGLDVIDEDVISSGLFYDANALTLEEWKGREEQRRAWWLVWELDIFASTISKRPYAIDRNQMHVLLPVSDKHWFSNRPLGSIPLKADTFQAWGSLDGCPNQDERVWFLLSTFLMATAHDLSLRRTTTTQELIDFQSTLDCFNLSLPMNFYLSSGDLNFTESNFASCNWVISTVFMLHTTKALLRRSWCERSQKQSSLASWIDNVHVGVCSGTDLVFRAAQAWLPEFIPYACPFIVCTIIGPQLDNLQTVHGMMADQHNSQLDLLKLVLRRVGAFWDIGTAALRIVQTLECEHLLDEESRDSDFPLLARSLSLLVHGKPH</sequence>
<evidence type="ECO:0000256" key="4">
    <source>
        <dbReference type="ARBA" id="ARBA00023163"/>
    </source>
</evidence>
<reference evidence="7 8" key="1">
    <citation type="submission" date="2014-04" db="EMBL/GenBank/DDBJ databases">
        <authorList>
            <consortium name="DOE Joint Genome Institute"/>
            <person name="Kuo A."/>
            <person name="Martino E."/>
            <person name="Perotto S."/>
            <person name="Kohler A."/>
            <person name="Nagy L.G."/>
            <person name="Floudas D."/>
            <person name="Copeland A."/>
            <person name="Barry K.W."/>
            <person name="Cichocki N."/>
            <person name="Veneault-Fourrey C."/>
            <person name="LaButti K."/>
            <person name="Lindquist E.A."/>
            <person name="Lipzen A."/>
            <person name="Lundell T."/>
            <person name="Morin E."/>
            <person name="Murat C."/>
            <person name="Sun H."/>
            <person name="Tunlid A."/>
            <person name="Henrissat B."/>
            <person name="Grigoriev I.V."/>
            <person name="Hibbett D.S."/>
            <person name="Martin F."/>
            <person name="Nordberg H.P."/>
            <person name="Cantor M.N."/>
            <person name="Hua S.X."/>
        </authorList>
    </citation>
    <scope>NUCLEOTIDE SEQUENCE [LARGE SCALE GENOMIC DNA]</scope>
    <source>
        <strain evidence="7 8">Zn</strain>
    </source>
</reference>
<dbReference type="Proteomes" id="UP000054321">
    <property type="component" value="Unassembled WGS sequence"/>
</dbReference>
<dbReference type="Pfam" id="PF04082">
    <property type="entry name" value="Fungal_trans"/>
    <property type="match status" value="1"/>
</dbReference>
<accession>A0A0C3HEX6</accession>
<gene>
    <name evidence="7" type="ORF">OIDMADRAFT_185150</name>
</gene>
<dbReference type="GO" id="GO:0000981">
    <property type="term" value="F:DNA-binding transcription factor activity, RNA polymerase II-specific"/>
    <property type="evidence" value="ECO:0007669"/>
    <property type="project" value="InterPro"/>
</dbReference>
<evidence type="ECO:0000256" key="2">
    <source>
        <dbReference type="ARBA" id="ARBA00022723"/>
    </source>
</evidence>
<evidence type="ECO:0000256" key="5">
    <source>
        <dbReference type="ARBA" id="ARBA00023242"/>
    </source>
</evidence>
<keyword evidence="8" id="KW-1185">Reference proteome</keyword>
<reference evidence="8" key="2">
    <citation type="submission" date="2015-01" db="EMBL/GenBank/DDBJ databases">
        <title>Evolutionary Origins and Diversification of the Mycorrhizal Mutualists.</title>
        <authorList>
            <consortium name="DOE Joint Genome Institute"/>
            <consortium name="Mycorrhizal Genomics Consortium"/>
            <person name="Kohler A."/>
            <person name="Kuo A."/>
            <person name="Nagy L.G."/>
            <person name="Floudas D."/>
            <person name="Copeland A."/>
            <person name="Barry K.W."/>
            <person name="Cichocki N."/>
            <person name="Veneault-Fourrey C."/>
            <person name="LaButti K."/>
            <person name="Lindquist E.A."/>
            <person name="Lipzen A."/>
            <person name="Lundell T."/>
            <person name="Morin E."/>
            <person name="Murat C."/>
            <person name="Riley R."/>
            <person name="Ohm R."/>
            <person name="Sun H."/>
            <person name="Tunlid A."/>
            <person name="Henrissat B."/>
            <person name="Grigoriev I.V."/>
            <person name="Hibbett D.S."/>
            <person name="Martin F."/>
        </authorList>
    </citation>
    <scope>NUCLEOTIDE SEQUENCE [LARGE SCALE GENOMIC DNA]</scope>
    <source>
        <strain evidence="8">Zn</strain>
    </source>
</reference>
<proteinExistence type="predicted"/>
<evidence type="ECO:0000313" key="8">
    <source>
        <dbReference type="Proteomes" id="UP000054321"/>
    </source>
</evidence>
<dbReference type="GO" id="GO:0005634">
    <property type="term" value="C:nucleus"/>
    <property type="evidence" value="ECO:0007669"/>
    <property type="project" value="UniProtKB-SubCell"/>
</dbReference>
<dbReference type="GO" id="GO:0003677">
    <property type="term" value="F:DNA binding"/>
    <property type="evidence" value="ECO:0007669"/>
    <property type="project" value="InterPro"/>
</dbReference>
<keyword evidence="5" id="KW-0539">Nucleus</keyword>
<dbReference type="AlphaFoldDB" id="A0A0C3HEX6"/>
<dbReference type="InterPro" id="IPR007219">
    <property type="entry name" value="XnlR_reg_dom"/>
</dbReference>
<dbReference type="InterPro" id="IPR050815">
    <property type="entry name" value="TF_fung"/>
</dbReference>
<comment type="subcellular location">
    <subcellularLocation>
        <location evidence="1">Nucleus</location>
    </subcellularLocation>
</comment>
<dbReference type="CDD" id="cd12148">
    <property type="entry name" value="fungal_TF_MHR"/>
    <property type="match status" value="1"/>
</dbReference>
<dbReference type="HOGENOM" id="CLU_011017_2_2_1"/>
<protein>
    <recommendedName>
        <fullName evidence="6">Xylanolytic transcriptional activator regulatory domain-containing protein</fullName>
    </recommendedName>
</protein>
<dbReference type="GO" id="GO:0006351">
    <property type="term" value="P:DNA-templated transcription"/>
    <property type="evidence" value="ECO:0007669"/>
    <property type="project" value="InterPro"/>
</dbReference>
<evidence type="ECO:0000256" key="3">
    <source>
        <dbReference type="ARBA" id="ARBA00023015"/>
    </source>
</evidence>
<dbReference type="GO" id="GO:0008270">
    <property type="term" value="F:zinc ion binding"/>
    <property type="evidence" value="ECO:0007669"/>
    <property type="project" value="InterPro"/>
</dbReference>
<feature type="domain" description="Xylanolytic transcriptional activator regulatory" evidence="6">
    <location>
        <begin position="70"/>
        <end position="156"/>
    </location>
</feature>
<evidence type="ECO:0000256" key="1">
    <source>
        <dbReference type="ARBA" id="ARBA00004123"/>
    </source>
</evidence>